<evidence type="ECO:0000313" key="3">
    <source>
        <dbReference type="Proteomes" id="UP000308267"/>
    </source>
</evidence>
<dbReference type="Proteomes" id="UP000308267">
    <property type="component" value="Unassembled WGS sequence"/>
</dbReference>
<comment type="caution">
    <text evidence="2">The sequence shown here is derived from an EMBL/GenBank/DDBJ whole genome shotgun (WGS) entry which is preliminary data.</text>
</comment>
<organism evidence="2 3">
    <name type="scientific">Opisthorchis felineus</name>
    <dbReference type="NCBI Taxonomy" id="147828"/>
    <lineage>
        <taxon>Eukaryota</taxon>
        <taxon>Metazoa</taxon>
        <taxon>Spiralia</taxon>
        <taxon>Lophotrochozoa</taxon>
        <taxon>Platyhelminthes</taxon>
        <taxon>Trematoda</taxon>
        <taxon>Digenea</taxon>
        <taxon>Opisthorchiida</taxon>
        <taxon>Opisthorchiata</taxon>
        <taxon>Opisthorchiidae</taxon>
        <taxon>Opisthorchis</taxon>
    </lineage>
</organism>
<evidence type="ECO:0000313" key="2">
    <source>
        <dbReference type="EMBL" id="TGZ69969.1"/>
    </source>
</evidence>
<keyword evidence="1" id="KW-0812">Transmembrane</keyword>
<dbReference type="EMBL" id="SJOL01005666">
    <property type="protein sequence ID" value="TGZ69969.1"/>
    <property type="molecule type" value="Genomic_DNA"/>
</dbReference>
<feature type="transmembrane region" description="Helical" evidence="1">
    <location>
        <begin position="20"/>
        <end position="37"/>
    </location>
</feature>
<sequence>MKSTDIVYDMYGSEAPVSTLMLLSLMMMMMIIAYMQTQLRWQPPLRRGHRNGRCCYPTWALLTTVATSYTKIHFAVSYKAYLTPPNGFLI</sequence>
<proteinExistence type="predicted"/>
<evidence type="ECO:0000256" key="1">
    <source>
        <dbReference type="SAM" id="Phobius"/>
    </source>
</evidence>
<name>A0A4S2M652_OPIFE</name>
<dbReference type="AlphaFoldDB" id="A0A4S2M652"/>
<keyword evidence="1" id="KW-0472">Membrane</keyword>
<keyword evidence="3" id="KW-1185">Reference proteome</keyword>
<gene>
    <name evidence="2" type="ORF">CRM22_003430</name>
</gene>
<keyword evidence="1" id="KW-1133">Transmembrane helix</keyword>
<accession>A0A4S2M652</accession>
<reference evidence="2 3" key="1">
    <citation type="journal article" date="2019" name="BMC Genomics">
        <title>New insights from Opisthorchis felineus genome: update on genomics of the epidemiologically important liver flukes.</title>
        <authorList>
            <person name="Ershov N.I."/>
            <person name="Mordvinov V.A."/>
            <person name="Prokhortchouk E.B."/>
            <person name="Pakharukova M.Y."/>
            <person name="Gunbin K.V."/>
            <person name="Ustyantsev K."/>
            <person name="Genaev M.A."/>
            <person name="Blinov A.G."/>
            <person name="Mazur A."/>
            <person name="Boulygina E."/>
            <person name="Tsygankova S."/>
            <person name="Khrameeva E."/>
            <person name="Chekanov N."/>
            <person name="Fan G."/>
            <person name="Xiao A."/>
            <person name="Zhang H."/>
            <person name="Xu X."/>
            <person name="Yang H."/>
            <person name="Solovyev V."/>
            <person name="Lee S.M."/>
            <person name="Liu X."/>
            <person name="Afonnikov D.A."/>
            <person name="Skryabin K.G."/>
        </authorList>
    </citation>
    <scope>NUCLEOTIDE SEQUENCE [LARGE SCALE GENOMIC DNA]</scope>
    <source>
        <strain evidence="2">AK-0245</strain>
        <tissue evidence="2">Whole organism</tissue>
    </source>
</reference>
<protein>
    <submittedName>
        <fullName evidence="2">Uncharacterized protein</fullName>
    </submittedName>
</protein>
<feature type="non-terminal residue" evidence="2">
    <location>
        <position position="90"/>
    </location>
</feature>